<organism evidence="1 2">
    <name type="scientific">Methylocystis parvus</name>
    <dbReference type="NCBI Taxonomy" id="134"/>
    <lineage>
        <taxon>Bacteria</taxon>
        <taxon>Pseudomonadati</taxon>
        <taxon>Pseudomonadota</taxon>
        <taxon>Alphaproteobacteria</taxon>
        <taxon>Hyphomicrobiales</taxon>
        <taxon>Methylocystaceae</taxon>
        <taxon>Methylocystis</taxon>
    </lineage>
</organism>
<dbReference type="Proteomes" id="UP000422569">
    <property type="component" value="Chromosome"/>
</dbReference>
<proteinExistence type="predicted"/>
<dbReference type="PANTHER" id="PTHR35175">
    <property type="entry name" value="DUF1289 DOMAIN-CONTAINING PROTEIN"/>
    <property type="match status" value="1"/>
</dbReference>
<name>A0A6B8M3T8_9HYPH</name>
<dbReference type="EMBL" id="CP044331">
    <property type="protein sequence ID" value="QGM96978.1"/>
    <property type="molecule type" value="Genomic_DNA"/>
</dbReference>
<evidence type="ECO:0000313" key="2">
    <source>
        <dbReference type="Proteomes" id="UP000422569"/>
    </source>
</evidence>
<accession>A0A6B8M3T8</accession>
<protein>
    <submittedName>
        <fullName evidence="1">DUF1289 domain-containing protein</fullName>
    </submittedName>
</protein>
<dbReference type="KEGG" id="mpar:F7D14_05465"/>
<reference evidence="1 2" key="1">
    <citation type="submission" date="2019-09" db="EMBL/GenBank/DDBJ databases">
        <title>Isolation and complete genome sequencing of Methylocystis species.</title>
        <authorList>
            <person name="Rumah B.L."/>
            <person name="Stead C.E."/>
            <person name="Stevens B.C."/>
            <person name="Minton N.P."/>
            <person name="Grosse-Honebrink A."/>
            <person name="Zhang Y."/>
        </authorList>
    </citation>
    <scope>NUCLEOTIDE SEQUENCE [LARGE SCALE GENOMIC DNA]</scope>
    <source>
        <strain evidence="1 2">BRCS2</strain>
    </source>
</reference>
<dbReference type="PANTHER" id="PTHR35175:SF2">
    <property type="entry name" value="DUF1289 DOMAIN-CONTAINING PROTEIN"/>
    <property type="match status" value="1"/>
</dbReference>
<dbReference type="InterPro" id="IPR010710">
    <property type="entry name" value="DUF1289"/>
</dbReference>
<dbReference type="Pfam" id="PF06945">
    <property type="entry name" value="DUF1289"/>
    <property type="match status" value="1"/>
</dbReference>
<gene>
    <name evidence="1" type="ORF">F7D14_05465</name>
</gene>
<dbReference type="AlphaFoldDB" id="A0A6B8M3T8"/>
<sequence>MTESVAQNPFPSPCNKICTLNPNGICVGCGRSRAEIGGWTQFSDAEKKQVVHRAKARLDAMGGAEGPAKVKA</sequence>
<dbReference type="RefSeq" id="WP_016918487.1">
    <property type="nucleotide sequence ID" value="NZ_CP044331.1"/>
</dbReference>
<evidence type="ECO:0000313" key="1">
    <source>
        <dbReference type="EMBL" id="QGM96978.1"/>
    </source>
</evidence>
<keyword evidence="2" id="KW-1185">Reference proteome</keyword>